<dbReference type="InterPro" id="IPR047215">
    <property type="entry name" value="Galactose_mutarotase-like"/>
</dbReference>
<dbReference type="InterPro" id="IPR014718">
    <property type="entry name" value="GH-type_carb-bd"/>
</dbReference>
<evidence type="ECO:0000256" key="3">
    <source>
        <dbReference type="ARBA" id="ARBA00023235"/>
    </source>
</evidence>
<dbReference type="STRING" id="1217970.SAMN05444002_3881"/>
<dbReference type="GO" id="GO:0033499">
    <property type="term" value="P:galactose catabolic process via UDP-galactose, Leloir pathway"/>
    <property type="evidence" value="ECO:0007669"/>
    <property type="project" value="TreeGrafter"/>
</dbReference>
<accession>A0A1N6IGX8</accession>
<feature type="region of interest" description="Disordered" evidence="9">
    <location>
        <begin position="280"/>
        <end position="315"/>
    </location>
</feature>
<evidence type="ECO:0000313" key="10">
    <source>
        <dbReference type="EMBL" id="SIO31287.1"/>
    </source>
</evidence>
<dbReference type="Proteomes" id="UP000184932">
    <property type="component" value="Unassembled WGS sequence"/>
</dbReference>
<evidence type="ECO:0000256" key="2">
    <source>
        <dbReference type="ARBA" id="ARBA00006206"/>
    </source>
</evidence>
<feature type="active site" description="Proton acceptor" evidence="6">
    <location>
        <position position="301"/>
    </location>
</feature>
<keyword evidence="3 5" id="KW-0413">Isomerase</keyword>
<evidence type="ECO:0000256" key="7">
    <source>
        <dbReference type="PIRSR" id="PIRSR005096-2"/>
    </source>
</evidence>
<feature type="active site" description="Proton donor" evidence="6">
    <location>
        <position position="176"/>
    </location>
</feature>
<evidence type="ECO:0000256" key="6">
    <source>
        <dbReference type="PIRSR" id="PIRSR005096-1"/>
    </source>
</evidence>
<dbReference type="EMBL" id="FSRL01000002">
    <property type="protein sequence ID" value="SIO31287.1"/>
    <property type="molecule type" value="Genomic_DNA"/>
</dbReference>
<comment type="similarity">
    <text evidence="2 5">Belongs to the aldose epimerase family.</text>
</comment>
<dbReference type="GO" id="GO:0030246">
    <property type="term" value="F:carbohydrate binding"/>
    <property type="evidence" value="ECO:0007669"/>
    <property type="project" value="InterPro"/>
</dbReference>
<dbReference type="UniPathway" id="UPA00242"/>
<proteinExistence type="inferred from homology"/>
<dbReference type="CDD" id="cd09019">
    <property type="entry name" value="galactose_mutarotase_like"/>
    <property type="match status" value="1"/>
</dbReference>
<feature type="binding site" evidence="7">
    <location>
        <position position="238"/>
    </location>
    <ligand>
        <name>beta-D-galactose</name>
        <dbReference type="ChEBI" id="CHEBI:27667"/>
    </ligand>
</feature>
<dbReference type="InterPro" id="IPR015443">
    <property type="entry name" value="Aldose_1-epimerase"/>
</dbReference>
<comment type="catalytic activity">
    <reaction evidence="5">
        <text>alpha-D-glucose = beta-D-glucose</text>
        <dbReference type="Rhea" id="RHEA:10264"/>
        <dbReference type="ChEBI" id="CHEBI:15903"/>
        <dbReference type="ChEBI" id="CHEBI:17925"/>
        <dbReference type="EC" id="5.1.3.3"/>
    </reaction>
</comment>
<evidence type="ECO:0000256" key="4">
    <source>
        <dbReference type="ARBA" id="ARBA00023277"/>
    </source>
</evidence>
<dbReference type="PANTHER" id="PTHR10091:SF0">
    <property type="entry name" value="GALACTOSE MUTAROTASE"/>
    <property type="match status" value="1"/>
</dbReference>
<dbReference type="InterPro" id="IPR008183">
    <property type="entry name" value="Aldose_1/G6P_1-epimerase"/>
</dbReference>
<comment type="pathway">
    <text evidence="1 5">Carbohydrate metabolism; hexose metabolism.</text>
</comment>
<gene>
    <name evidence="10" type="ORF">SAMN05444002_3881</name>
</gene>
<dbReference type="OrthoDB" id="9779408at2"/>
<keyword evidence="4 5" id="KW-0119">Carbohydrate metabolism</keyword>
<name>A0A1N6IGX8_9RHOB</name>
<feature type="binding site" evidence="8">
    <location>
        <begin position="78"/>
        <end position="79"/>
    </location>
    <ligand>
        <name>beta-D-galactose</name>
        <dbReference type="ChEBI" id="CHEBI:27667"/>
    </ligand>
</feature>
<evidence type="ECO:0000256" key="8">
    <source>
        <dbReference type="PIRSR" id="PIRSR005096-3"/>
    </source>
</evidence>
<evidence type="ECO:0000256" key="1">
    <source>
        <dbReference type="ARBA" id="ARBA00005028"/>
    </source>
</evidence>
<dbReference type="PANTHER" id="PTHR10091">
    <property type="entry name" value="ALDOSE-1-EPIMERASE"/>
    <property type="match status" value="1"/>
</dbReference>
<evidence type="ECO:0000256" key="5">
    <source>
        <dbReference type="PIRNR" id="PIRNR005096"/>
    </source>
</evidence>
<evidence type="ECO:0000313" key="11">
    <source>
        <dbReference type="Proteomes" id="UP000184932"/>
    </source>
</evidence>
<reference evidence="11" key="1">
    <citation type="submission" date="2016-11" db="EMBL/GenBank/DDBJ databases">
        <authorList>
            <person name="Varghese N."/>
            <person name="Submissions S."/>
        </authorList>
    </citation>
    <scope>NUCLEOTIDE SEQUENCE [LARGE SCALE GENOMIC DNA]</scope>
    <source>
        <strain evidence="11">DSM 29440</strain>
    </source>
</reference>
<dbReference type="RefSeq" id="WP_074258031.1">
    <property type="nucleotide sequence ID" value="NZ_FSRL01000002.1"/>
</dbReference>
<dbReference type="Pfam" id="PF01263">
    <property type="entry name" value="Aldose_epim"/>
    <property type="match status" value="1"/>
</dbReference>
<dbReference type="GO" id="GO:0006006">
    <property type="term" value="P:glucose metabolic process"/>
    <property type="evidence" value="ECO:0007669"/>
    <property type="project" value="TreeGrafter"/>
</dbReference>
<sequence>MTPDENREIFATTPEGDVVEIVTLQNGPATARVMTWGATLQDFRLDGIEHSLVLGSPVFEPYRTRMRNYGAIVGRAANRIAGGRAPLNGTTLQLETNEEGRTALHGGSDGCGYINWQLAEASATSARFAVTLADGQGGHPGNLALTATYSLDAEGALTLEITGTTDAPTFCNIAHHSYWNLDGTPTLDGHTLQVDADSYLAVDAHKIPQNGPAPLAGTRFDFRQPRAITMATDAPGLDHNFCLRDPGTVMRPACTLRAAGLQLEIDTTEPGLQVYDGSGLNSEAPGHTGKPYGPHAGVAIEPQHWPDAPNHPDYPQITLNPGQTYRQVSRFHVTRI</sequence>
<organism evidence="10 11">
    <name type="scientific">Vannielia litorea</name>
    <dbReference type="NCBI Taxonomy" id="1217970"/>
    <lineage>
        <taxon>Bacteria</taxon>
        <taxon>Pseudomonadati</taxon>
        <taxon>Pseudomonadota</taxon>
        <taxon>Alphaproteobacteria</taxon>
        <taxon>Rhodobacterales</taxon>
        <taxon>Paracoccaceae</taxon>
        <taxon>Vannielia</taxon>
    </lineage>
</organism>
<feature type="binding site" evidence="8">
    <location>
        <begin position="176"/>
        <end position="178"/>
    </location>
    <ligand>
        <name>beta-D-galactose</name>
        <dbReference type="ChEBI" id="CHEBI:27667"/>
    </ligand>
</feature>
<dbReference type="GO" id="GO:0004034">
    <property type="term" value="F:aldose 1-epimerase activity"/>
    <property type="evidence" value="ECO:0007669"/>
    <property type="project" value="UniProtKB-EC"/>
</dbReference>
<dbReference type="InterPro" id="IPR011013">
    <property type="entry name" value="Gal_mutarotase_sf_dom"/>
</dbReference>
<dbReference type="AlphaFoldDB" id="A0A1N6IGX8"/>
<dbReference type="SUPFAM" id="SSF74650">
    <property type="entry name" value="Galactose mutarotase-like"/>
    <property type="match status" value="1"/>
</dbReference>
<dbReference type="Gene3D" id="2.70.98.10">
    <property type="match status" value="1"/>
</dbReference>
<evidence type="ECO:0000256" key="9">
    <source>
        <dbReference type="SAM" id="MobiDB-lite"/>
    </source>
</evidence>
<dbReference type="EC" id="5.1.3.3" evidence="5"/>
<protein>
    <recommendedName>
        <fullName evidence="5">Aldose 1-epimerase</fullName>
        <ecNumber evidence="5">5.1.3.3</ecNumber>
    </recommendedName>
</protein>
<keyword evidence="11" id="KW-1185">Reference proteome</keyword>
<dbReference type="PIRSF" id="PIRSF005096">
    <property type="entry name" value="GALM"/>
    <property type="match status" value="1"/>
</dbReference>